<protein>
    <recommendedName>
        <fullName evidence="4">KGK family protein</fullName>
    </recommendedName>
</protein>
<gene>
    <name evidence="2" type="ORF">MiSe_69770</name>
</gene>
<dbReference type="RefSeq" id="WP_226589296.1">
    <property type="nucleotide sequence ID" value="NZ_BLAY01000151.1"/>
</dbReference>
<evidence type="ECO:0000313" key="2">
    <source>
        <dbReference type="EMBL" id="GET42163.1"/>
    </source>
</evidence>
<dbReference type="InterPro" id="IPR014971">
    <property type="entry name" value="KGK"/>
</dbReference>
<dbReference type="Pfam" id="PF08872">
    <property type="entry name" value="KGK"/>
    <property type="match status" value="1"/>
</dbReference>
<evidence type="ECO:0008006" key="4">
    <source>
        <dbReference type="Google" id="ProtNLM"/>
    </source>
</evidence>
<dbReference type="EMBL" id="BLAY01000151">
    <property type="protein sequence ID" value="GET42163.1"/>
    <property type="molecule type" value="Genomic_DNA"/>
</dbReference>
<reference evidence="2" key="1">
    <citation type="submission" date="2019-10" db="EMBL/GenBank/DDBJ databases">
        <title>Draft genome sequece of Microseira wollei NIES-4236.</title>
        <authorList>
            <person name="Yamaguchi H."/>
            <person name="Suzuki S."/>
            <person name="Kawachi M."/>
        </authorList>
    </citation>
    <scope>NUCLEOTIDE SEQUENCE</scope>
    <source>
        <strain evidence="2">NIES-4236</strain>
    </source>
</reference>
<proteinExistence type="predicted"/>
<feature type="region of interest" description="Disordered" evidence="1">
    <location>
        <begin position="105"/>
        <end position="135"/>
    </location>
</feature>
<evidence type="ECO:0000256" key="1">
    <source>
        <dbReference type="SAM" id="MobiDB-lite"/>
    </source>
</evidence>
<accession>A0AAV3XKS1</accession>
<keyword evidence="3" id="KW-1185">Reference proteome</keyword>
<comment type="caution">
    <text evidence="2">The sequence shown here is derived from an EMBL/GenBank/DDBJ whole genome shotgun (WGS) entry which is preliminary data.</text>
</comment>
<dbReference type="AlphaFoldDB" id="A0AAV3XKS1"/>
<dbReference type="Proteomes" id="UP001050975">
    <property type="component" value="Unassembled WGS sequence"/>
</dbReference>
<evidence type="ECO:0000313" key="3">
    <source>
        <dbReference type="Proteomes" id="UP001050975"/>
    </source>
</evidence>
<name>A0AAV3XKS1_9CYAN</name>
<sequence length="135" mass="15533">MEDKYNFHDCNDDDVLSFGDAIFKIGKFRQALNQSLNNDLGNQITHQLSSKGVKIPDSILYSPGEKEPHVKWFDKGRDCEILNLGAKKWKKGRVKIKISVEFYVEEETDSSNTEVSESESPLDDLRQMLNQENQH</sequence>
<organism evidence="2 3">
    <name type="scientific">Microseira wollei NIES-4236</name>
    <dbReference type="NCBI Taxonomy" id="2530354"/>
    <lineage>
        <taxon>Bacteria</taxon>
        <taxon>Bacillati</taxon>
        <taxon>Cyanobacteriota</taxon>
        <taxon>Cyanophyceae</taxon>
        <taxon>Oscillatoriophycideae</taxon>
        <taxon>Aerosakkonematales</taxon>
        <taxon>Aerosakkonemataceae</taxon>
        <taxon>Microseira</taxon>
    </lineage>
</organism>